<dbReference type="EMBL" id="CAADFY010000031">
    <property type="protein sequence ID" value="VFK53882.1"/>
    <property type="molecule type" value="Genomic_DNA"/>
</dbReference>
<organism evidence="2">
    <name type="scientific">Candidatus Kentrum sp. TUN</name>
    <dbReference type="NCBI Taxonomy" id="2126343"/>
    <lineage>
        <taxon>Bacteria</taxon>
        <taxon>Pseudomonadati</taxon>
        <taxon>Pseudomonadota</taxon>
        <taxon>Gammaproteobacteria</taxon>
        <taxon>Candidatus Kentrum</taxon>
    </lineage>
</organism>
<protein>
    <submittedName>
        <fullName evidence="2">Uncharacterized protein</fullName>
    </submittedName>
</protein>
<sequence>MFKTSGSPLRFANVGPLDGFSVEPAKEGQQVKLWTRQSVELFAAVHMGTKKKHKIRLIWQDDAQEHNEKPAHPTL</sequence>
<dbReference type="EMBL" id="CAADFV010000032">
    <property type="protein sequence ID" value="VFK55703.1"/>
    <property type="molecule type" value="Genomic_DNA"/>
</dbReference>
<accession>A0A450ZPF0</accession>
<reference evidence="2" key="1">
    <citation type="submission" date="2019-02" db="EMBL/GenBank/DDBJ databases">
        <authorList>
            <person name="Gruber-Vodicka R. H."/>
            <person name="Seah K. B. B."/>
        </authorList>
    </citation>
    <scope>NUCLEOTIDE SEQUENCE</scope>
    <source>
        <strain evidence="3">BECK_BY1</strain>
        <strain evidence="2">BECK_BY2</strain>
        <strain evidence="1">BECK_BY3</strain>
    </source>
</reference>
<dbReference type="AlphaFoldDB" id="A0A450ZPF0"/>
<evidence type="ECO:0000313" key="2">
    <source>
        <dbReference type="EMBL" id="VFK55703.1"/>
    </source>
</evidence>
<name>A0A450ZPF0_9GAMM</name>
<evidence type="ECO:0000313" key="1">
    <source>
        <dbReference type="EMBL" id="VFK53882.1"/>
    </source>
</evidence>
<gene>
    <name evidence="3" type="ORF">BECKTUN1418D_GA0071000_12555</name>
    <name evidence="2" type="ORF">BECKTUN1418E_GA0071001_10324</name>
    <name evidence="1" type="ORF">BECKTUN1418F_GA0071002_10314</name>
</gene>
<proteinExistence type="predicted"/>
<dbReference type="EMBL" id="CAADFX010000255">
    <property type="protein sequence ID" value="VFK64303.1"/>
    <property type="molecule type" value="Genomic_DNA"/>
</dbReference>
<evidence type="ECO:0000313" key="3">
    <source>
        <dbReference type="EMBL" id="VFK64303.1"/>
    </source>
</evidence>